<feature type="non-terminal residue" evidence="1">
    <location>
        <position position="53"/>
    </location>
</feature>
<evidence type="ECO:0000313" key="2">
    <source>
        <dbReference type="Proteomes" id="UP000789860"/>
    </source>
</evidence>
<gene>
    <name evidence="1" type="ORF">SCALOS_LOCUS7774</name>
</gene>
<accession>A0ACA9MZR7</accession>
<sequence>SDNHSEKNESDSSIESDNQSEKNNNSDYEQDLSAIDTNDSKTTKEFKQKNIRK</sequence>
<proteinExistence type="predicted"/>
<comment type="caution">
    <text evidence="1">The sequence shown here is derived from an EMBL/GenBank/DDBJ whole genome shotgun (WGS) entry which is preliminary data.</text>
</comment>
<organism evidence="1 2">
    <name type="scientific">Scutellospora calospora</name>
    <dbReference type="NCBI Taxonomy" id="85575"/>
    <lineage>
        <taxon>Eukaryota</taxon>
        <taxon>Fungi</taxon>
        <taxon>Fungi incertae sedis</taxon>
        <taxon>Mucoromycota</taxon>
        <taxon>Glomeromycotina</taxon>
        <taxon>Glomeromycetes</taxon>
        <taxon>Diversisporales</taxon>
        <taxon>Gigasporaceae</taxon>
        <taxon>Scutellospora</taxon>
    </lineage>
</organism>
<evidence type="ECO:0000313" key="1">
    <source>
        <dbReference type="EMBL" id="CAG8624908.1"/>
    </source>
</evidence>
<dbReference type="Proteomes" id="UP000789860">
    <property type="component" value="Unassembled WGS sequence"/>
</dbReference>
<keyword evidence="2" id="KW-1185">Reference proteome</keyword>
<feature type="non-terminal residue" evidence="1">
    <location>
        <position position="1"/>
    </location>
</feature>
<protein>
    <submittedName>
        <fullName evidence="1">717_t:CDS:1</fullName>
    </submittedName>
</protein>
<reference evidence="1" key="1">
    <citation type="submission" date="2021-06" db="EMBL/GenBank/DDBJ databases">
        <authorList>
            <person name="Kallberg Y."/>
            <person name="Tangrot J."/>
            <person name="Rosling A."/>
        </authorList>
    </citation>
    <scope>NUCLEOTIDE SEQUENCE</scope>
    <source>
        <strain evidence="1">AU212A</strain>
    </source>
</reference>
<name>A0ACA9MZR7_9GLOM</name>
<dbReference type="EMBL" id="CAJVPM010018436">
    <property type="protein sequence ID" value="CAG8624908.1"/>
    <property type="molecule type" value="Genomic_DNA"/>
</dbReference>